<gene>
    <name evidence="2" type="ORF">HNQ80_003437</name>
</gene>
<keyword evidence="1" id="KW-0472">Membrane</keyword>
<accession>A0A841KYC9</accession>
<dbReference type="EMBL" id="JACHEN010000022">
    <property type="protein sequence ID" value="MBB6217318.1"/>
    <property type="molecule type" value="Genomic_DNA"/>
</dbReference>
<dbReference type="InterPro" id="IPR030949">
    <property type="entry name" value="ECF_S_folate_fam"/>
</dbReference>
<name>A0A841KYC9_9FIRM</name>
<reference evidence="2 3" key="1">
    <citation type="submission" date="2020-08" db="EMBL/GenBank/DDBJ databases">
        <title>Genomic Encyclopedia of Type Strains, Phase IV (KMG-IV): sequencing the most valuable type-strain genomes for metagenomic binning, comparative biology and taxonomic classification.</title>
        <authorList>
            <person name="Goeker M."/>
        </authorList>
    </citation>
    <scope>NUCLEOTIDE SEQUENCE [LARGE SCALE GENOMIC DNA]</scope>
    <source>
        <strain evidence="2 3">DSM 103526</strain>
    </source>
</reference>
<dbReference type="Proteomes" id="UP000579281">
    <property type="component" value="Unassembled WGS sequence"/>
</dbReference>
<sequence length="174" mass="18974">MSNVRKMVFLSLFIALEVVLTRFLSVQTPIVRIGFTFLPIAISSMMFGPIFGGVAAALADIIGMMVFPSGGAYFPGFTLTAFLSGVIYGVVLYKKPKNLVRISISAIIVSIVINLGLDTVWLMILTGKGFIALLPARIIKCLVMIPIQIPMIHIVWNYTVGRLDFNYATKGVNA</sequence>
<dbReference type="InterPro" id="IPR024529">
    <property type="entry name" value="ECF_trnsprt_substrate-spec"/>
</dbReference>
<organism evidence="2 3">
    <name type="scientific">Anaerosolibacter carboniphilus</name>
    <dbReference type="NCBI Taxonomy" id="1417629"/>
    <lineage>
        <taxon>Bacteria</taxon>
        <taxon>Bacillati</taxon>
        <taxon>Bacillota</taxon>
        <taxon>Clostridia</taxon>
        <taxon>Peptostreptococcales</taxon>
        <taxon>Thermotaleaceae</taxon>
        <taxon>Anaerosolibacter</taxon>
    </lineage>
</organism>
<evidence type="ECO:0000313" key="2">
    <source>
        <dbReference type="EMBL" id="MBB6217318.1"/>
    </source>
</evidence>
<feature type="transmembrane region" description="Helical" evidence="1">
    <location>
        <begin position="37"/>
        <end position="59"/>
    </location>
</feature>
<dbReference type="Gene3D" id="1.10.1760.20">
    <property type="match status" value="1"/>
</dbReference>
<feature type="transmembrane region" description="Helical" evidence="1">
    <location>
        <begin position="137"/>
        <end position="156"/>
    </location>
</feature>
<dbReference type="AlphaFoldDB" id="A0A841KYC9"/>
<feature type="transmembrane region" description="Helical" evidence="1">
    <location>
        <begin position="71"/>
        <end position="93"/>
    </location>
</feature>
<dbReference type="GO" id="GO:0022857">
    <property type="term" value="F:transmembrane transporter activity"/>
    <property type="evidence" value="ECO:0007669"/>
    <property type="project" value="InterPro"/>
</dbReference>
<evidence type="ECO:0000313" key="3">
    <source>
        <dbReference type="Proteomes" id="UP000579281"/>
    </source>
</evidence>
<protein>
    <submittedName>
        <fullName evidence="2">ECF transporter S component (Folate family)</fullName>
    </submittedName>
</protein>
<dbReference type="NCBIfam" id="TIGR04518">
    <property type="entry name" value="ECF_S_folT_fam"/>
    <property type="match status" value="1"/>
</dbReference>
<evidence type="ECO:0000256" key="1">
    <source>
        <dbReference type="SAM" id="Phobius"/>
    </source>
</evidence>
<comment type="caution">
    <text evidence="2">The sequence shown here is derived from an EMBL/GenBank/DDBJ whole genome shotgun (WGS) entry which is preliminary data.</text>
</comment>
<dbReference type="Pfam" id="PF12822">
    <property type="entry name" value="ECF_trnsprt"/>
    <property type="match status" value="1"/>
</dbReference>
<keyword evidence="1" id="KW-0812">Transmembrane</keyword>
<keyword evidence="3" id="KW-1185">Reference proteome</keyword>
<dbReference type="RefSeq" id="WP_330602914.1">
    <property type="nucleotide sequence ID" value="NZ_JACHEN010000022.1"/>
</dbReference>
<feature type="transmembrane region" description="Helical" evidence="1">
    <location>
        <begin position="99"/>
        <end position="125"/>
    </location>
</feature>
<keyword evidence="1" id="KW-1133">Transmembrane helix</keyword>
<proteinExistence type="predicted"/>